<feature type="region of interest" description="Disordered" evidence="1">
    <location>
        <begin position="51"/>
        <end position="89"/>
    </location>
</feature>
<accession>A0AAV6X739</accession>
<evidence type="ECO:0000313" key="2">
    <source>
        <dbReference type="EMBL" id="KAG8374963.1"/>
    </source>
</evidence>
<organism evidence="2 3">
    <name type="scientific">Buddleja alternifolia</name>
    <dbReference type="NCBI Taxonomy" id="168488"/>
    <lineage>
        <taxon>Eukaryota</taxon>
        <taxon>Viridiplantae</taxon>
        <taxon>Streptophyta</taxon>
        <taxon>Embryophyta</taxon>
        <taxon>Tracheophyta</taxon>
        <taxon>Spermatophyta</taxon>
        <taxon>Magnoliopsida</taxon>
        <taxon>eudicotyledons</taxon>
        <taxon>Gunneridae</taxon>
        <taxon>Pentapetalae</taxon>
        <taxon>asterids</taxon>
        <taxon>lamiids</taxon>
        <taxon>Lamiales</taxon>
        <taxon>Scrophulariaceae</taxon>
        <taxon>Buddlejeae</taxon>
        <taxon>Buddleja</taxon>
    </lineage>
</organism>
<evidence type="ECO:0000313" key="3">
    <source>
        <dbReference type="Proteomes" id="UP000826271"/>
    </source>
</evidence>
<gene>
    <name evidence="2" type="ORF">BUALT_Bualt10G0050300</name>
</gene>
<reference evidence="2" key="1">
    <citation type="submission" date="2019-10" db="EMBL/GenBank/DDBJ databases">
        <authorList>
            <person name="Zhang R."/>
            <person name="Pan Y."/>
            <person name="Wang J."/>
            <person name="Ma R."/>
            <person name="Yu S."/>
        </authorList>
    </citation>
    <scope>NUCLEOTIDE SEQUENCE</scope>
    <source>
        <strain evidence="2">LA-IB0</strain>
        <tissue evidence="2">Leaf</tissue>
    </source>
</reference>
<feature type="compositionally biased region" description="Basic and acidic residues" evidence="1">
    <location>
        <begin position="51"/>
        <end position="63"/>
    </location>
</feature>
<comment type="caution">
    <text evidence="2">The sequence shown here is derived from an EMBL/GenBank/DDBJ whole genome shotgun (WGS) entry which is preliminary data.</text>
</comment>
<protein>
    <submittedName>
        <fullName evidence="2">Uncharacterized protein</fullName>
    </submittedName>
</protein>
<keyword evidence="3" id="KW-1185">Reference proteome</keyword>
<dbReference type="EMBL" id="WHWC01000010">
    <property type="protein sequence ID" value="KAG8374963.1"/>
    <property type="molecule type" value="Genomic_DNA"/>
</dbReference>
<name>A0AAV6X739_9LAMI</name>
<evidence type="ECO:0000256" key="1">
    <source>
        <dbReference type="SAM" id="MobiDB-lite"/>
    </source>
</evidence>
<proteinExistence type="predicted"/>
<dbReference type="AlphaFoldDB" id="A0AAV6X739"/>
<sequence>MHCTARLEEMLNQYSHEMQSKVLEETKAIGLPNFFLELLSLHYCKKPQRISLDKDSGKQREDVYEQDIQQQEGKGLNRGTPEHLAISDV</sequence>
<dbReference type="Proteomes" id="UP000826271">
    <property type="component" value="Unassembled WGS sequence"/>
</dbReference>